<proteinExistence type="predicted"/>
<sequence length="99" mass="11960">MTSRCWIKLRRLDILLIIENKIKKISVFEKAKYLNSYRQFFFLTSDDSEWTLFFFSVVPHLYFGITPQNFSRQQFSSSNIVRSIELSDRTIFGFPNFWL</sequence>
<keyword evidence="2" id="KW-1185">Reference proteome</keyword>
<reference evidence="1 2" key="1">
    <citation type="journal article" date="2018" name="Sci. Rep.">
        <title>Genomic signatures of local adaptation to the degree of environmental predictability in rotifers.</title>
        <authorList>
            <person name="Franch-Gras L."/>
            <person name="Hahn C."/>
            <person name="Garcia-Roger E.M."/>
            <person name="Carmona M.J."/>
            <person name="Serra M."/>
            <person name="Gomez A."/>
        </authorList>
    </citation>
    <scope>NUCLEOTIDE SEQUENCE [LARGE SCALE GENOMIC DNA]</scope>
    <source>
        <strain evidence="1">HYR1</strain>
    </source>
</reference>
<accession>A0A3M7P6P7</accession>
<evidence type="ECO:0000313" key="2">
    <source>
        <dbReference type="Proteomes" id="UP000276133"/>
    </source>
</evidence>
<name>A0A3M7P6P7_BRAPC</name>
<organism evidence="1 2">
    <name type="scientific">Brachionus plicatilis</name>
    <name type="common">Marine rotifer</name>
    <name type="synonym">Brachionus muelleri</name>
    <dbReference type="NCBI Taxonomy" id="10195"/>
    <lineage>
        <taxon>Eukaryota</taxon>
        <taxon>Metazoa</taxon>
        <taxon>Spiralia</taxon>
        <taxon>Gnathifera</taxon>
        <taxon>Rotifera</taxon>
        <taxon>Eurotatoria</taxon>
        <taxon>Monogononta</taxon>
        <taxon>Pseudotrocha</taxon>
        <taxon>Ploima</taxon>
        <taxon>Brachionidae</taxon>
        <taxon>Brachionus</taxon>
    </lineage>
</organism>
<gene>
    <name evidence="1" type="ORF">BpHYR1_040769</name>
</gene>
<protein>
    <submittedName>
        <fullName evidence="1">Uncharacterized protein</fullName>
    </submittedName>
</protein>
<dbReference type="EMBL" id="REGN01013115">
    <property type="protein sequence ID" value="RMZ94354.1"/>
    <property type="molecule type" value="Genomic_DNA"/>
</dbReference>
<comment type="caution">
    <text evidence="1">The sequence shown here is derived from an EMBL/GenBank/DDBJ whole genome shotgun (WGS) entry which is preliminary data.</text>
</comment>
<dbReference type="Proteomes" id="UP000276133">
    <property type="component" value="Unassembled WGS sequence"/>
</dbReference>
<evidence type="ECO:0000313" key="1">
    <source>
        <dbReference type="EMBL" id="RMZ94354.1"/>
    </source>
</evidence>
<dbReference type="AlphaFoldDB" id="A0A3M7P6P7"/>